<evidence type="ECO:0000259" key="5">
    <source>
        <dbReference type="PROSITE" id="PS50931"/>
    </source>
</evidence>
<dbReference type="OrthoDB" id="6787458at2"/>
<comment type="similarity">
    <text evidence="1">Belongs to the LysR transcriptional regulatory family.</text>
</comment>
<dbReference type="InterPro" id="IPR000847">
    <property type="entry name" value="LysR_HTH_N"/>
</dbReference>
<dbReference type="GO" id="GO:0006351">
    <property type="term" value="P:DNA-templated transcription"/>
    <property type="evidence" value="ECO:0007669"/>
    <property type="project" value="TreeGrafter"/>
</dbReference>
<dbReference type="PRINTS" id="PR00039">
    <property type="entry name" value="HTHLYSR"/>
</dbReference>
<dbReference type="STRING" id="494016.SAMN04487965_1595"/>
<organism evidence="6 7">
    <name type="scientific">Microbulbifer donghaiensis</name>
    <dbReference type="NCBI Taxonomy" id="494016"/>
    <lineage>
        <taxon>Bacteria</taxon>
        <taxon>Pseudomonadati</taxon>
        <taxon>Pseudomonadota</taxon>
        <taxon>Gammaproteobacteria</taxon>
        <taxon>Cellvibrionales</taxon>
        <taxon>Microbulbiferaceae</taxon>
        <taxon>Microbulbifer</taxon>
    </lineage>
</organism>
<dbReference type="SUPFAM" id="SSF53850">
    <property type="entry name" value="Periplasmic binding protein-like II"/>
    <property type="match status" value="1"/>
</dbReference>
<dbReference type="PANTHER" id="PTHR30537">
    <property type="entry name" value="HTH-TYPE TRANSCRIPTIONAL REGULATOR"/>
    <property type="match status" value="1"/>
</dbReference>
<dbReference type="Pfam" id="PF00126">
    <property type="entry name" value="HTH_1"/>
    <property type="match status" value="1"/>
</dbReference>
<dbReference type="InterPro" id="IPR058163">
    <property type="entry name" value="LysR-type_TF_proteobact-type"/>
</dbReference>
<evidence type="ECO:0000313" key="6">
    <source>
        <dbReference type="EMBL" id="SHF19358.1"/>
    </source>
</evidence>
<accession>A0A1M4ZMX4</accession>
<dbReference type="Pfam" id="PF03466">
    <property type="entry name" value="LysR_substrate"/>
    <property type="match status" value="1"/>
</dbReference>
<dbReference type="InterPro" id="IPR036388">
    <property type="entry name" value="WH-like_DNA-bd_sf"/>
</dbReference>
<protein>
    <submittedName>
        <fullName evidence="6">DNA-binding transcriptional regulator, LysR family</fullName>
    </submittedName>
</protein>
<dbReference type="RefSeq" id="WP_073273407.1">
    <property type="nucleotide sequence ID" value="NZ_FQVA01000001.1"/>
</dbReference>
<proteinExistence type="inferred from homology"/>
<gene>
    <name evidence="6" type="ORF">SAMN04487965_1595</name>
</gene>
<dbReference type="PANTHER" id="PTHR30537:SF26">
    <property type="entry name" value="GLYCINE CLEAVAGE SYSTEM TRANSCRIPTIONAL ACTIVATOR"/>
    <property type="match status" value="1"/>
</dbReference>
<dbReference type="AlphaFoldDB" id="A0A1M4ZMX4"/>
<dbReference type="SUPFAM" id="SSF46785">
    <property type="entry name" value="Winged helix' DNA-binding domain"/>
    <property type="match status" value="1"/>
</dbReference>
<evidence type="ECO:0000256" key="1">
    <source>
        <dbReference type="ARBA" id="ARBA00009437"/>
    </source>
</evidence>
<dbReference type="GO" id="GO:0003700">
    <property type="term" value="F:DNA-binding transcription factor activity"/>
    <property type="evidence" value="ECO:0007669"/>
    <property type="project" value="InterPro"/>
</dbReference>
<dbReference type="InterPro" id="IPR005119">
    <property type="entry name" value="LysR_subst-bd"/>
</dbReference>
<evidence type="ECO:0000256" key="4">
    <source>
        <dbReference type="ARBA" id="ARBA00023163"/>
    </source>
</evidence>
<dbReference type="Gene3D" id="1.10.10.10">
    <property type="entry name" value="Winged helix-like DNA-binding domain superfamily/Winged helix DNA-binding domain"/>
    <property type="match status" value="1"/>
</dbReference>
<dbReference type="Gene3D" id="3.40.190.10">
    <property type="entry name" value="Periplasmic binding protein-like II"/>
    <property type="match status" value="2"/>
</dbReference>
<dbReference type="GO" id="GO:0043565">
    <property type="term" value="F:sequence-specific DNA binding"/>
    <property type="evidence" value="ECO:0007669"/>
    <property type="project" value="TreeGrafter"/>
</dbReference>
<dbReference type="Proteomes" id="UP000184170">
    <property type="component" value="Unassembled WGS sequence"/>
</dbReference>
<keyword evidence="7" id="KW-1185">Reference proteome</keyword>
<reference evidence="7" key="1">
    <citation type="submission" date="2016-11" db="EMBL/GenBank/DDBJ databases">
        <authorList>
            <person name="Varghese N."/>
            <person name="Submissions S."/>
        </authorList>
    </citation>
    <scope>NUCLEOTIDE SEQUENCE [LARGE SCALE GENOMIC DNA]</scope>
    <source>
        <strain evidence="7">CGMCC 1.7063</strain>
    </source>
</reference>
<dbReference type="PROSITE" id="PS50931">
    <property type="entry name" value="HTH_LYSR"/>
    <property type="match status" value="1"/>
</dbReference>
<evidence type="ECO:0000313" key="7">
    <source>
        <dbReference type="Proteomes" id="UP000184170"/>
    </source>
</evidence>
<name>A0A1M4ZMX4_9GAMM</name>
<dbReference type="FunFam" id="1.10.10.10:FF:000038">
    <property type="entry name" value="Glycine cleavage system transcriptional activator"/>
    <property type="match status" value="1"/>
</dbReference>
<sequence>MYDRLSNLNSIRVFEAAARLGSFKDAAGELHITPTAVSHQIRNLEAQLDTALFERRTRAVYLTAAGRQLADAARLSLQTLADAIEEISGQPKVLTVNTTSAFAALWLAPRLQDFYRGHPQLRVVVQTDEQLVDLQRDRRVDIAIRYGLPPAEGGAELLLREDFGIYGTADSLAKLEKGRPITLFETQWKSRSLPAVTAEQWWRRFMPRRKMPAQYRFDQEMYVIQAALAGQGLAFVSNLLADSAVQQGWLRRYRGSCRLPGFGYYLLCGDRGQQQKVEAFRSWLKNDLPAAPGLGGK</sequence>
<evidence type="ECO:0000256" key="3">
    <source>
        <dbReference type="ARBA" id="ARBA00023125"/>
    </source>
</evidence>
<keyword evidence="2" id="KW-0805">Transcription regulation</keyword>
<feature type="domain" description="HTH lysR-type" evidence="5">
    <location>
        <begin position="7"/>
        <end position="63"/>
    </location>
</feature>
<dbReference type="InterPro" id="IPR036390">
    <property type="entry name" value="WH_DNA-bd_sf"/>
</dbReference>
<evidence type="ECO:0000256" key="2">
    <source>
        <dbReference type="ARBA" id="ARBA00023015"/>
    </source>
</evidence>
<dbReference type="EMBL" id="FQVA01000001">
    <property type="protein sequence ID" value="SHF19358.1"/>
    <property type="molecule type" value="Genomic_DNA"/>
</dbReference>
<keyword evidence="4" id="KW-0804">Transcription</keyword>
<keyword evidence="3 6" id="KW-0238">DNA-binding</keyword>